<reference evidence="10 11" key="1">
    <citation type="journal article" date="2015" name="Infect. Genet. Evol.">
        <title>Genomic sequences of six botulinum neurotoxin-producing strains representing three clostridial species illustrate the mobility and diversity of botulinum neurotoxin genes.</title>
        <authorList>
            <person name="Smith T.J."/>
            <person name="Hill K.K."/>
            <person name="Xie G."/>
            <person name="Foley B.T."/>
            <person name="Williamson C.H."/>
            <person name="Foster J.T."/>
            <person name="Johnson S.L."/>
            <person name="Chertkov O."/>
            <person name="Teshima H."/>
            <person name="Gibbons H.S."/>
            <person name="Johnsky L.A."/>
            <person name="Karavis M.A."/>
            <person name="Smith L.A."/>
        </authorList>
    </citation>
    <scope>NUCLEOTIDE SEQUENCE [LARGE SCALE GENOMIC DNA]</scope>
    <source>
        <strain evidence="10 11">CDC 2741</strain>
    </source>
</reference>
<dbReference type="InterPro" id="IPR000014">
    <property type="entry name" value="PAS"/>
</dbReference>
<dbReference type="FunFam" id="3.40.50.300:FF:000006">
    <property type="entry name" value="DNA-binding transcriptional regulator NtrC"/>
    <property type="match status" value="1"/>
</dbReference>
<dbReference type="GO" id="GO:0006355">
    <property type="term" value="P:regulation of DNA-templated transcription"/>
    <property type="evidence" value="ECO:0007669"/>
    <property type="project" value="InterPro"/>
</dbReference>
<evidence type="ECO:0000256" key="2">
    <source>
        <dbReference type="ARBA" id="ARBA00022797"/>
    </source>
</evidence>
<dbReference type="InterPro" id="IPR058031">
    <property type="entry name" value="AAA_lid_NorR"/>
</dbReference>
<keyword evidence="5" id="KW-0238">DNA-binding</keyword>
<dbReference type="Gene3D" id="1.10.10.60">
    <property type="entry name" value="Homeodomain-like"/>
    <property type="match status" value="1"/>
</dbReference>
<evidence type="ECO:0000256" key="4">
    <source>
        <dbReference type="ARBA" id="ARBA00023015"/>
    </source>
</evidence>
<dbReference type="Proteomes" id="UP000031366">
    <property type="component" value="Unassembled WGS sequence"/>
</dbReference>
<dbReference type="InterPro" id="IPR035965">
    <property type="entry name" value="PAS-like_dom_sf"/>
</dbReference>
<evidence type="ECO:0000313" key="11">
    <source>
        <dbReference type="Proteomes" id="UP000031366"/>
    </source>
</evidence>
<dbReference type="PROSITE" id="PS00676">
    <property type="entry name" value="SIGMA54_INTERACT_2"/>
    <property type="match status" value="1"/>
</dbReference>
<dbReference type="PROSITE" id="PS50045">
    <property type="entry name" value="SIGMA54_INTERACT_4"/>
    <property type="match status" value="1"/>
</dbReference>
<dbReference type="Gene3D" id="1.10.8.60">
    <property type="match status" value="1"/>
</dbReference>
<dbReference type="SUPFAM" id="SSF46689">
    <property type="entry name" value="Homeodomain-like"/>
    <property type="match status" value="1"/>
</dbReference>
<dbReference type="InterPro" id="IPR025662">
    <property type="entry name" value="Sigma_54_int_dom_ATP-bd_1"/>
</dbReference>
<dbReference type="STRING" id="29341.RSJ17_06895"/>
<dbReference type="GO" id="GO:0005524">
    <property type="term" value="F:ATP binding"/>
    <property type="evidence" value="ECO:0007669"/>
    <property type="project" value="UniProtKB-KW"/>
</dbReference>
<dbReference type="SMART" id="SM00091">
    <property type="entry name" value="PAS"/>
    <property type="match status" value="1"/>
</dbReference>
<dbReference type="SUPFAM" id="SSF55785">
    <property type="entry name" value="PYP-like sensor domain (PAS domain)"/>
    <property type="match status" value="1"/>
</dbReference>
<dbReference type="PANTHER" id="PTHR32071">
    <property type="entry name" value="TRANSCRIPTIONAL REGULATORY PROTEIN"/>
    <property type="match status" value="1"/>
</dbReference>
<dbReference type="InterPro" id="IPR002078">
    <property type="entry name" value="Sigma_54_int"/>
</dbReference>
<evidence type="ECO:0000259" key="8">
    <source>
        <dbReference type="PROSITE" id="PS50045"/>
    </source>
</evidence>
<protein>
    <recommendedName>
        <fullName evidence="7">HTH-type transcriptional regulatory protein TyrR</fullName>
    </recommendedName>
</protein>
<dbReference type="PROSITE" id="PS50112">
    <property type="entry name" value="PAS"/>
    <property type="match status" value="1"/>
</dbReference>
<dbReference type="Pfam" id="PF00158">
    <property type="entry name" value="Sigma54_activat"/>
    <property type="match status" value="1"/>
</dbReference>
<accession>A0A0C1UAR7</accession>
<evidence type="ECO:0000256" key="1">
    <source>
        <dbReference type="ARBA" id="ARBA00022741"/>
    </source>
</evidence>
<dbReference type="Pfam" id="PF25601">
    <property type="entry name" value="AAA_lid_14"/>
    <property type="match status" value="1"/>
</dbReference>
<evidence type="ECO:0000313" key="10">
    <source>
        <dbReference type="EMBL" id="KIE44665.1"/>
    </source>
</evidence>
<dbReference type="PROSITE" id="PS00675">
    <property type="entry name" value="SIGMA54_INTERACT_1"/>
    <property type="match status" value="1"/>
</dbReference>
<gene>
    <name evidence="10" type="ORF">U732_818</name>
</gene>
<proteinExistence type="predicted"/>
<dbReference type="SMART" id="SM00382">
    <property type="entry name" value="AAA"/>
    <property type="match status" value="1"/>
</dbReference>
<organism evidence="10 11">
    <name type="scientific">Clostridium argentinense CDC 2741</name>
    <dbReference type="NCBI Taxonomy" id="1418104"/>
    <lineage>
        <taxon>Bacteria</taxon>
        <taxon>Bacillati</taxon>
        <taxon>Bacillota</taxon>
        <taxon>Clostridia</taxon>
        <taxon>Eubacteriales</taxon>
        <taxon>Clostridiaceae</taxon>
        <taxon>Clostridium</taxon>
    </lineage>
</organism>
<dbReference type="CDD" id="cd00130">
    <property type="entry name" value="PAS"/>
    <property type="match status" value="1"/>
</dbReference>
<dbReference type="InterPro" id="IPR025943">
    <property type="entry name" value="Sigma_54_int_dom_ATP-bd_2"/>
</dbReference>
<dbReference type="InterPro" id="IPR009057">
    <property type="entry name" value="Homeodomain-like_sf"/>
</dbReference>
<dbReference type="InterPro" id="IPR027417">
    <property type="entry name" value="P-loop_NTPase"/>
</dbReference>
<dbReference type="CDD" id="cd00009">
    <property type="entry name" value="AAA"/>
    <property type="match status" value="1"/>
</dbReference>
<dbReference type="Pfam" id="PF13426">
    <property type="entry name" value="PAS_9"/>
    <property type="match status" value="1"/>
</dbReference>
<dbReference type="GO" id="GO:0003677">
    <property type="term" value="F:DNA binding"/>
    <property type="evidence" value="ECO:0007669"/>
    <property type="project" value="UniProtKB-KW"/>
</dbReference>
<keyword evidence="6" id="KW-0804">Transcription</keyword>
<feature type="domain" description="Sigma-54 factor interaction" evidence="8">
    <location>
        <begin position="209"/>
        <end position="439"/>
    </location>
</feature>
<dbReference type="InterPro" id="IPR030828">
    <property type="entry name" value="HTH_TyrR"/>
</dbReference>
<dbReference type="InterPro" id="IPR025944">
    <property type="entry name" value="Sigma_54_int_dom_CS"/>
</dbReference>
<dbReference type="EMBL" id="AYSO01000020">
    <property type="protein sequence ID" value="KIE44665.1"/>
    <property type="molecule type" value="Genomic_DNA"/>
</dbReference>
<dbReference type="Gene3D" id="3.40.50.300">
    <property type="entry name" value="P-loop containing nucleotide triphosphate hydrolases"/>
    <property type="match status" value="1"/>
</dbReference>
<sequence length="521" mass="59349">MNRYVRFKIITEDKIGITLQILEKLYTSNINLISIEVFPKKIYIKIEKISENKKISLMEDITSMDEVKSINEVELLTYEANERKLLALIDSVDDGIMAVNKNFQIETFNRYCEKIFHYKREEVIGKDVRTIIKEDAPIINLVKSRKDYTNLEFISKNERGNSHYIATGRHIKDDNGNTLGWVSSIRDMKKAIEMAKVVSYTKEGAFNEIVGNSIVIERTKKIAHTVAKGSSTILIRGESGTGKELFAKAIHNLSPRMDKPFIAINCAALPDSLIESELFGYEKGSFTGALNSGKDGLIKEADGGTLFLDEIGELSMVLQAKLLRVLQNSVVRKIGSSREEKVDVRIIGATNRNLEEMIKKKSFREDLYYRLNVIPLYILPLRDRSEDIPSLVNYFIEELNLTLNKNIVGVDIGFMNKLLEYHWPGNIRELKNIVERAMNLSSSNVLAIDSLMLDINPHNFNRELGDDDKCLTLKESIEKVEKASIIEALQKHKSLRKTAKALGVTHTTIINKINKYNIKWK</sequence>
<dbReference type="NCBIfam" id="TIGR00229">
    <property type="entry name" value="sensory_box"/>
    <property type="match status" value="1"/>
</dbReference>
<dbReference type="Pfam" id="PF18024">
    <property type="entry name" value="HTH_50"/>
    <property type="match status" value="1"/>
</dbReference>
<keyword evidence="4" id="KW-0805">Transcription regulation</keyword>
<dbReference type="Gene3D" id="3.30.70.260">
    <property type="match status" value="1"/>
</dbReference>
<comment type="caution">
    <text evidence="10">The sequence shown here is derived from an EMBL/GenBank/DDBJ whole genome shotgun (WGS) entry which is preliminary data.</text>
</comment>
<dbReference type="OrthoDB" id="9803970at2"/>
<dbReference type="PROSITE" id="PS00688">
    <property type="entry name" value="SIGMA54_INTERACT_3"/>
    <property type="match status" value="1"/>
</dbReference>
<dbReference type="RefSeq" id="WP_039636916.1">
    <property type="nucleotide sequence ID" value="NZ_AYSO01000020.1"/>
</dbReference>
<keyword evidence="1" id="KW-0547">Nucleotide-binding</keyword>
<dbReference type="PANTHER" id="PTHR32071:SF57">
    <property type="entry name" value="C4-DICARBOXYLATE TRANSPORT TRANSCRIPTIONAL REGULATORY PROTEIN DCTD"/>
    <property type="match status" value="1"/>
</dbReference>
<evidence type="ECO:0000256" key="7">
    <source>
        <dbReference type="ARBA" id="ARBA00029500"/>
    </source>
</evidence>
<keyword evidence="11" id="KW-1185">Reference proteome</keyword>
<dbReference type="SUPFAM" id="SSF52540">
    <property type="entry name" value="P-loop containing nucleoside triphosphate hydrolases"/>
    <property type="match status" value="1"/>
</dbReference>
<keyword evidence="2" id="KW-0058">Aromatic hydrocarbons catabolism</keyword>
<name>A0A0C1UAR7_9CLOT</name>
<dbReference type="AlphaFoldDB" id="A0A0C1UAR7"/>
<dbReference type="InterPro" id="IPR003593">
    <property type="entry name" value="AAA+_ATPase"/>
</dbReference>
<evidence type="ECO:0000259" key="9">
    <source>
        <dbReference type="PROSITE" id="PS50112"/>
    </source>
</evidence>
<evidence type="ECO:0000256" key="5">
    <source>
        <dbReference type="ARBA" id="ARBA00023125"/>
    </source>
</evidence>
<evidence type="ECO:0000256" key="6">
    <source>
        <dbReference type="ARBA" id="ARBA00023163"/>
    </source>
</evidence>
<evidence type="ECO:0000256" key="3">
    <source>
        <dbReference type="ARBA" id="ARBA00022840"/>
    </source>
</evidence>
<keyword evidence="3" id="KW-0067">ATP-binding</keyword>
<dbReference type="Gene3D" id="3.30.450.20">
    <property type="entry name" value="PAS domain"/>
    <property type="match status" value="1"/>
</dbReference>
<feature type="domain" description="PAS" evidence="9">
    <location>
        <begin position="81"/>
        <end position="135"/>
    </location>
</feature>